<dbReference type="InterPro" id="IPR001845">
    <property type="entry name" value="HTH_ArsR_DNA-bd_dom"/>
</dbReference>
<dbReference type="RefSeq" id="WP_028930207.1">
    <property type="nucleotide sequence ID" value="NZ_AUII01000009.1"/>
</dbReference>
<dbReference type="Proteomes" id="UP000321328">
    <property type="component" value="Unassembled WGS sequence"/>
</dbReference>
<protein>
    <recommendedName>
        <fullName evidence="4">HTH arsR-type domain-containing protein</fullName>
    </recommendedName>
</protein>
<dbReference type="InterPro" id="IPR036388">
    <property type="entry name" value="WH-like_DNA-bd_sf"/>
</dbReference>
<dbReference type="SUPFAM" id="SSF46785">
    <property type="entry name" value="Winged helix' DNA-binding domain"/>
    <property type="match status" value="1"/>
</dbReference>
<dbReference type="PROSITE" id="PS50987">
    <property type="entry name" value="HTH_ARSR_2"/>
    <property type="match status" value="1"/>
</dbReference>
<dbReference type="AlphaFoldDB" id="A0A511D2U0"/>
<evidence type="ECO:0000313" key="5">
    <source>
        <dbReference type="EMBL" id="GEL17894.1"/>
    </source>
</evidence>
<dbReference type="CDD" id="cd00090">
    <property type="entry name" value="HTH_ARSR"/>
    <property type="match status" value="1"/>
</dbReference>
<keyword evidence="6" id="KW-1185">Reference proteome</keyword>
<keyword evidence="3" id="KW-0804">Transcription</keyword>
<dbReference type="PANTHER" id="PTHR33154:SF33">
    <property type="entry name" value="TRANSCRIPTIONAL REPRESSOR SDPR"/>
    <property type="match status" value="1"/>
</dbReference>
<dbReference type="InterPro" id="IPR036390">
    <property type="entry name" value="WH_DNA-bd_sf"/>
</dbReference>
<feature type="domain" description="HTH arsR-type" evidence="4">
    <location>
        <begin position="1"/>
        <end position="91"/>
    </location>
</feature>
<reference evidence="5 6" key="1">
    <citation type="submission" date="2019-07" db="EMBL/GenBank/DDBJ databases">
        <title>Whole genome shotgun sequence of Pseudonocardia asaccharolytica NBRC 16224.</title>
        <authorList>
            <person name="Hosoyama A."/>
            <person name="Uohara A."/>
            <person name="Ohji S."/>
            <person name="Ichikawa N."/>
        </authorList>
    </citation>
    <scope>NUCLEOTIDE SEQUENCE [LARGE SCALE GENOMIC DNA]</scope>
    <source>
        <strain evidence="5 6">NBRC 16224</strain>
    </source>
</reference>
<dbReference type="Pfam" id="PF12840">
    <property type="entry name" value="HTH_20"/>
    <property type="match status" value="1"/>
</dbReference>
<dbReference type="GO" id="GO:0003677">
    <property type="term" value="F:DNA binding"/>
    <property type="evidence" value="ECO:0007669"/>
    <property type="project" value="UniProtKB-KW"/>
</dbReference>
<dbReference type="InterPro" id="IPR051081">
    <property type="entry name" value="HTH_MetalResp_TranReg"/>
</dbReference>
<keyword evidence="1" id="KW-0805">Transcription regulation</keyword>
<dbReference type="SMART" id="SM00418">
    <property type="entry name" value="HTH_ARSR"/>
    <property type="match status" value="1"/>
</dbReference>
<dbReference type="NCBIfam" id="NF033788">
    <property type="entry name" value="HTH_metalloreg"/>
    <property type="match status" value="1"/>
</dbReference>
<evidence type="ECO:0000256" key="3">
    <source>
        <dbReference type="ARBA" id="ARBA00023163"/>
    </source>
</evidence>
<dbReference type="InterPro" id="IPR011991">
    <property type="entry name" value="ArsR-like_HTH"/>
</dbReference>
<name>A0A511D2U0_9PSEU</name>
<dbReference type="EMBL" id="BJVI01000013">
    <property type="protein sequence ID" value="GEL17894.1"/>
    <property type="molecule type" value="Genomic_DNA"/>
</dbReference>
<evidence type="ECO:0000259" key="4">
    <source>
        <dbReference type="PROSITE" id="PS50987"/>
    </source>
</evidence>
<dbReference type="STRING" id="1123024.GCA_000423625_02396"/>
<dbReference type="GO" id="GO:0003700">
    <property type="term" value="F:DNA-binding transcription factor activity"/>
    <property type="evidence" value="ECO:0007669"/>
    <property type="project" value="InterPro"/>
</dbReference>
<evidence type="ECO:0000256" key="1">
    <source>
        <dbReference type="ARBA" id="ARBA00023015"/>
    </source>
</evidence>
<accession>A0A511D2U0</accession>
<dbReference type="PANTHER" id="PTHR33154">
    <property type="entry name" value="TRANSCRIPTIONAL REGULATOR, ARSR FAMILY"/>
    <property type="match status" value="1"/>
</dbReference>
<organism evidence="5 6">
    <name type="scientific">Pseudonocardia asaccharolytica DSM 44247 = NBRC 16224</name>
    <dbReference type="NCBI Taxonomy" id="1123024"/>
    <lineage>
        <taxon>Bacteria</taxon>
        <taxon>Bacillati</taxon>
        <taxon>Actinomycetota</taxon>
        <taxon>Actinomycetes</taxon>
        <taxon>Pseudonocardiales</taxon>
        <taxon>Pseudonocardiaceae</taxon>
        <taxon>Pseudonocardia</taxon>
    </lineage>
</organism>
<comment type="caution">
    <text evidence="5">The sequence shown here is derived from an EMBL/GenBank/DDBJ whole genome shotgun (WGS) entry which is preliminary data.</text>
</comment>
<dbReference type="OrthoDB" id="3630048at2"/>
<proteinExistence type="predicted"/>
<evidence type="ECO:0000256" key="2">
    <source>
        <dbReference type="ARBA" id="ARBA00023125"/>
    </source>
</evidence>
<keyword evidence="2" id="KW-0238">DNA-binding</keyword>
<dbReference type="PRINTS" id="PR00778">
    <property type="entry name" value="HTHARSR"/>
</dbReference>
<dbReference type="Gene3D" id="1.10.10.10">
    <property type="entry name" value="Winged helix-like DNA-binding domain superfamily/Winged helix DNA-binding domain"/>
    <property type="match status" value="1"/>
</dbReference>
<gene>
    <name evidence="5" type="ORF">PA7_17310</name>
</gene>
<sequence>MGADLAFDALADPVRREILGILAECDEVSAGDLATRVPSVGRTAVSSHLRILRSAGLVTERRDGRYRFYSVDSSGSARDVLALLHQLFQAGLGEVRAAGDIAGSGAPDAEAENHTA</sequence>
<evidence type="ECO:0000313" key="6">
    <source>
        <dbReference type="Proteomes" id="UP000321328"/>
    </source>
</evidence>